<keyword evidence="20" id="KW-1185">Reference proteome</keyword>
<keyword evidence="9" id="KW-0812">Transmembrane</keyword>
<feature type="chain" id="PRO_5022695438" description="Zona pellucida sperm-binding protein 3" evidence="17">
    <location>
        <begin position="25"/>
        <end position="629"/>
    </location>
</feature>
<evidence type="ECO:0000256" key="1">
    <source>
        <dbReference type="ARBA" id="ARBA00004251"/>
    </source>
</evidence>
<evidence type="ECO:0000256" key="4">
    <source>
        <dbReference type="ARBA" id="ARBA00017980"/>
    </source>
</evidence>
<evidence type="ECO:0000313" key="20">
    <source>
        <dbReference type="Proteomes" id="UP000324632"/>
    </source>
</evidence>
<evidence type="ECO:0000256" key="16">
    <source>
        <dbReference type="SAM" id="MobiDB-lite"/>
    </source>
</evidence>
<dbReference type="GO" id="GO:0035803">
    <property type="term" value="P:egg coat formation"/>
    <property type="evidence" value="ECO:0007669"/>
    <property type="project" value="TreeGrafter"/>
</dbReference>
<evidence type="ECO:0000256" key="12">
    <source>
        <dbReference type="ARBA" id="ARBA00023136"/>
    </source>
</evidence>
<evidence type="ECO:0000256" key="5">
    <source>
        <dbReference type="ARBA" id="ARBA00022475"/>
    </source>
</evidence>
<dbReference type="GO" id="GO:0007339">
    <property type="term" value="P:binding of sperm to zona pellucida"/>
    <property type="evidence" value="ECO:0007669"/>
    <property type="project" value="TreeGrafter"/>
</dbReference>
<dbReference type="PANTHER" id="PTHR11576:SF15">
    <property type="entry name" value="ZONA PELLUCIDA SPERM-BINDING PROTEIN 3-LIKE"/>
    <property type="match status" value="1"/>
</dbReference>
<reference evidence="19 20" key="1">
    <citation type="journal article" date="2019" name="Mol. Ecol. Resour.">
        <title>Chromosome-level genome assembly of Triplophysa tibetana, a fish adapted to the harsh high-altitude environment of the Tibetan Plateau.</title>
        <authorList>
            <person name="Yang X."/>
            <person name="Liu H."/>
            <person name="Ma Z."/>
            <person name="Zou Y."/>
            <person name="Zou M."/>
            <person name="Mao Y."/>
            <person name="Li X."/>
            <person name="Wang H."/>
            <person name="Chen T."/>
            <person name="Wang W."/>
            <person name="Yang R."/>
        </authorList>
    </citation>
    <scope>NUCLEOTIDE SEQUENCE [LARGE SCALE GENOMIC DNA]</scope>
    <source>
        <strain evidence="19">TTIB1903HZAU</strain>
        <tissue evidence="19">Muscle</tissue>
    </source>
</reference>
<dbReference type="EMBL" id="SOYY01000024">
    <property type="protein sequence ID" value="KAA0702805.1"/>
    <property type="molecule type" value="Genomic_DNA"/>
</dbReference>
<dbReference type="FunFam" id="2.60.40.3210:FF:000001">
    <property type="entry name" value="Zona pellucida sperm-binding protein 3"/>
    <property type="match status" value="1"/>
</dbReference>
<dbReference type="SMART" id="SM00241">
    <property type="entry name" value="ZP"/>
    <property type="match status" value="1"/>
</dbReference>
<sequence length="629" mass="72265">MMGRIRVCCPFYFLALLYICKTRTADIFEGHPKYSHLVSSEQEQKGFPVQHMSGALRPWKRDREFPKPPPVMRPYHVFPMFEHVPVPLVDMDMFRPVSGRRRLPNILSSVLNPQANHQRIQVSPVRNTHGVEVWCGHSKVSVRVNKMVLGFRSSPSYFYLGTCSASRYKKDLIYFHYDLNECGSSLTMMNGQIIYSNTLQYLPESQGTVIRAVPLALNIQCLYNRFHYSYKMGFLPMIRERMFHKSLERRAKMTISVCNERWENLGENESFMLGEPMYFEVSAAHVSKSVKIFVDSCYAASSKDPNSTPEHNIIHNYGCMEDSRRHGSLSRFLERQSNFIRFSVDAFLLPQVTGKYFYLHCKVSVHSTTASPSAKSCTYDSIKKRWEELYADASVCACCDDKCELETKSPLSHVTQSMITSKSWVLNKSEPSFTPHKEGWVSTQDVTDQVKVKSVQEFNEEEKEDSTEEIVTKTEEQMETSGRNKDMLVNDAEEEIELIAGTVATLTEFQKEVAVRSGKVLFLGDQLEKSVDMDVEIIQSMIKTDTLVKSSVQSLEESLDDAHDNKKFNITVPEKISRKEMQPDGLEKNMDVQNTTQSSIMIEEDMFLNAKQEPEEWSKDAQEQTRMKS</sequence>
<dbReference type="Gene3D" id="2.60.40.3210">
    <property type="entry name" value="Zona pellucida, ZP-N domain"/>
    <property type="match status" value="1"/>
</dbReference>
<dbReference type="PANTHER" id="PTHR11576">
    <property type="entry name" value="ZONA PELLUCIDA SPERM-BINDING PROTEIN 3"/>
    <property type="match status" value="1"/>
</dbReference>
<evidence type="ECO:0000256" key="6">
    <source>
        <dbReference type="ARBA" id="ARBA00022525"/>
    </source>
</evidence>
<comment type="similarity">
    <text evidence="3">Belongs to the ZP domain family. ZPC subfamily.</text>
</comment>
<comment type="subcellular location">
    <subcellularLocation>
        <location evidence="1">Cell membrane</location>
        <topology evidence="1">Single-pass type I membrane protein</topology>
    </subcellularLocation>
    <subcellularLocation>
        <location evidence="2">Secreted</location>
        <location evidence="2">Extracellular space</location>
        <location evidence="2">Extracellular matrix</location>
    </subcellularLocation>
</comment>
<dbReference type="Gene3D" id="2.60.40.4100">
    <property type="entry name" value="Zona pellucida, ZP-C domain"/>
    <property type="match status" value="1"/>
</dbReference>
<keyword evidence="14" id="KW-0325">Glycoprotein</keyword>
<dbReference type="Pfam" id="PF00100">
    <property type="entry name" value="Zona_pellucida"/>
    <property type="match status" value="1"/>
</dbReference>
<proteinExistence type="inferred from homology"/>
<dbReference type="InterPro" id="IPR055355">
    <property type="entry name" value="ZP-C"/>
</dbReference>
<feature type="domain" description="ZP" evidence="18">
    <location>
        <begin position="134"/>
        <end position="384"/>
    </location>
</feature>
<evidence type="ECO:0000256" key="8">
    <source>
        <dbReference type="ARBA" id="ARBA00022685"/>
    </source>
</evidence>
<organism evidence="19 20">
    <name type="scientific">Triplophysa tibetana</name>
    <dbReference type="NCBI Taxonomy" id="1572043"/>
    <lineage>
        <taxon>Eukaryota</taxon>
        <taxon>Metazoa</taxon>
        <taxon>Chordata</taxon>
        <taxon>Craniata</taxon>
        <taxon>Vertebrata</taxon>
        <taxon>Euteleostomi</taxon>
        <taxon>Actinopterygii</taxon>
        <taxon>Neopterygii</taxon>
        <taxon>Teleostei</taxon>
        <taxon>Ostariophysi</taxon>
        <taxon>Cypriniformes</taxon>
        <taxon>Nemacheilidae</taxon>
        <taxon>Triplophysa</taxon>
    </lineage>
</organism>
<dbReference type="GO" id="GO:0031012">
    <property type="term" value="C:extracellular matrix"/>
    <property type="evidence" value="ECO:0007669"/>
    <property type="project" value="TreeGrafter"/>
</dbReference>
<accession>A0A5A9N0W0</accession>
<evidence type="ECO:0000256" key="7">
    <source>
        <dbReference type="ARBA" id="ARBA00022530"/>
    </source>
</evidence>
<evidence type="ECO:0000256" key="10">
    <source>
        <dbReference type="ARBA" id="ARBA00022729"/>
    </source>
</evidence>
<keyword evidence="11" id="KW-1133">Transmembrane helix</keyword>
<evidence type="ECO:0000256" key="17">
    <source>
        <dbReference type="SAM" id="SignalP"/>
    </source>
</evidence>
<evidence type="ECO:0000256" key="15">
    <source>
        <dbReference type="ARBA" id="ARBA00030824"/>
    </source>
</evidence>
<dbReference type="PRINTS" id="PR00023">
    <property type="entry name" value="ZPELLUCIDA"/>
</dbReference>
<dbReference type="Proteomes" id="UP000324632">
    <property type="component" value="Chromosome 24"/>
</dbReference>
<evidence type="ECO:0000256" key="3">
    <source>
        <dbReference type="ARBA" id="ARBA00006735"/>
    </source>
</evidence>
<keyword evidence="13" id="KW-1015">Disulfide bond</keyword>
<dbReference type="InterPro" id="IPR042235">
    <property type="entry name" value="ZP-C_dom"/>
</dbReference>
<dbReference type="GO" id="GO:0032190">
    <property type="term" value="F:acrosin binding"/>
    <property type="evidence" value="ECO:0007669"/>
    <property type="project" value="TreeGrafter"/>
</dbReference>
<dbReference type="InterPro" id="IPR001507">
    <property type="entry name" value="ZP_dom"/>
</dbReference>
<evidence type="ECO:0000256" key="13">
    <source>
        <dbReference type="ARBA" id="ARBA00023157"/>
    </source>
</evidence>
<gene>
    <name evidence="19" type="ORF">E1301_Tti016581</name>
</gene>
<keyword evidence="6" id="KW-0964">Secreted</keyword>
<keyword evidence="7" id="KW-0272">Extracellular matrix</keyword>
<keyword evidence="10 17" id="KW-0732">Signal</keyword>
<name>A0A5A9N0W0_9TELE</name>
<evidence type="ECO:0000313" key="19">
    <source>
        <dbReference type="EMBL" id="KAA0702805.1"/>
    </source>
</evidence>
<protein>
    <recommendedName>
        <fullName evidence="4">Zona pellucida sperm-binding protein 3</fullName>
    </recommendedName>
    <alternativeName>
        <fullName evidence="15">Zona pellucida glycoprotein 3</fullName>
    </alternativeName>
</protein>
<evidence type="ECO:0000259" key="18">
    <source>
        <dbReference type="PROSITE" id="PS51034"/>
    </source>
</evidence>
<evidence type="ECO:0000256" key="2">
    <source>
        <dbReference type="ARBA" id="ARBA00004498"/>
    </source>
</evidence>
<feature type="compositionally biased region" description="Basic and acidic residues" evidence="16">
    <location>
        <begin position="612"/>
        <end position="629"/>
    </location>
</feature>
<feature type="region of interest" description="Disordered" evidence="16">
    <location>
        <begin position="609"/>
        <end position="629"/>
    </location>
</feature>
<keyword evidence="12" id="KW-0472">Membrane</keyword>
<dbReference type="InterPro" id="IPR048290">
    <property type="entry name" value="ZP_chr"/>
</dbReference>
<dbReference type="PROSITE" id="PS51034">
    <property type="entry name" value="ZP_2"/>
    <property type="match status" value="1"/>
</dbReference>
<evidence type="ECO:0000256" key="14">
    <source>
        <dbReference type="ARBA" id="ARBA00023180"/>
    </source>
</evidence>
<dbReference type="FunFam" id="2.60.40.4100:FF:000002">
    <property type="entry name" value="Zona pellucida sperm-binding protein 3"/>
    <property type="match status" value="1"/>
</dbReference>
<dbReference type="GO" id="GO:2000344">
    <property type="term" value="P:positive regulation of acrosome reaction"/>
    <property type="evidence" value="ECO:0007669"/>
    <property type="project" value="TreeGrafter"/>
</dbReference>
<feature type="signal peptide" evidence="17">
    <location>
        <begin position="1"/>
        <end position="24"/>
    </location>
</feature>
<dbReference type="Pfam" id="PF23344">
    <property type="entry name" value="ZP-N"/>
    <property type="match status" value="1"/>
</dbReference>
<keyword evidence="5" id="KW-1003">Cell membrane</keyword>
<evidence type="ECO:0000256" key="11">
    <source>
        <dbReference type="ARBA" id="ARBA00022989"/>
    </source>
</evidence>
<dbReference type="AlphaFoldDB" id="A0A5A9N0W0"/>
<keyword evidence="8" id="KW-0165">Cleavage on pair of basic residues</keyword>
<evidence type="ECO:0000256" key="9">
    <source>
        <dbReference type="ARBA" id="ARBA00022692"/>
    </source>
</evidence>
<comment type="caution">
    <text evidence="19">The sequence shown here is derived from an EMBL/GenBank/DDBJ whole genome shotgun (WGS) entry which is preliminary data.</text>
</comment>
<dbReference type="GO" id="GO:0005886">
    <property type="term" value="C:plasma membrane"/>
    <property type="evidence" value="ECO:0007669"/>
    <property type="project" value="UniProtKB-SubCell"/>
</dbReference>
<dbReference type="InterPro" id="IPR055356">
    <property type="entry name" value="ZP-N"/>
</dbReference>